<dbReference type="InterPro" id="IPR011123">
    <property type="entry name" value="Y_Y_Y"/>
</dbReference>
<proteinExistence type="predicted"/>
<evidence type="ECO:0000313" key="3">
    <source>
        <dbReference type="EMBL" id="XCH19312.1"/>
    </source>
</evidence>
<dbReference type="EMBL" id="CP123058">
    <property type="protein sequence ID" value="XCH19312.1"/>
    <property type="molecule type" value="Genomic_DNA"/>
</dbReference>
<protein>
    <submittedName>
        <fullName evidence="3">Triple tyrosine motif-containing protein</fullName>
    </submittedName>
</protein>
<gene>
    <name evidence="3" type="ORF">QEP67_01035</name>
</gene>
<accession>A0AAU8F4N9</accession>
<reference evidence="3" key="1">
    <citation type="submission" date="2023-04" db="EMBL/GenBank/DDBJ databases">
        <title>Bacillus cereus group whole genome sequencing.</title>
        <authorList>
            <person name="Kang M."/>
            <person name="Kim H.J."/>
        </authorList>
    </citation>
    <scope>NUCLEOTIDE SEQUENCE</scope>
    <source>
        <strain evidence="3">MS39</strain>
    </source>
</reference>
<evidence type="ECO:0000256" key="1">
    <source>
        <dbReference type="SAM" id="MobiDB-lite"/>
    </source>
</evidence>
<dbReference type="Pfam" id="PF07495">
    <property type="entry name" value="Y_Y_Y"/>
    <property type="match status" value="1"/>
</dbReference>
<evidence type="ECO:0000259" key="2">
    <source>
        <dbReference type="Pfam" id="PF07495"/>
    </source>
</evidence>
<feature type="region of interest" description="Disordered" evidence="1">
    <location>
        <begin position="22"/>
        <end position="43"/>
    </location>
</feature>
<organism evidence="3">
    <name type="scientific">Bacillus cereus group sp. MS39</name>
    <dbReference type="NCBI Taxonomy" id="3041344"/>
    <lineage>
        <taxon>Bacteria</taxon>
        <taxon>Bacillati</taxon>
        <taxon>Bacillota</taxon>
        <taxon>Bacilli</taxon>
        <taxon>Bacillales</taxon>
        <taxon>Bacillaceae</taxon>
        <taxon>Bacillus</taxon>
        <taxon>Bacillus cereus group</taxon>
    </lineage>
</organism>
<feature type="compositionally biased region" description="Basic and acidic residues" evidence="1">
    <location>
        <begin position="24"/>
        <end position="43"/>
    </location>
</feature>
<name>A0AAU8F4N9_9BACI</name>
<feature type="domain" description="Two component regulator three Y" evidence="2">
    <location>
        <begin position="70"/>
        <end position="123"/>
    </location>
</feature>
<dbReference type="RefSeq" id="WP_098058430.1">
    <property type="nucleotide sequence ID" value="NZ_CP123058.1"/>
</dbReference>
<sequence length="132" mass="15009">MLKKAIVPLFSTVLLISGCGNEPSKVDTKDKVEQNKKDEKNKEAKPLVINEVKINKINEKTLKVDTKIEGEGVEYAYNIHKNKEVIKKIGYQSNPSLTYDIEGSGTYRVKVYVRDKNGKMNSRFTEEIKMGK</sequence>
<dbReference type="PROSITE" id="PS51257">
    <property type="entry name" value="PROKAR_LIPOPROTEIN"/>
    <property type="match status" value="1"/>
</dbReference>
<dbReference type="AlphaFoldDB" id="A0AAU8F4N9"/>